<dbReference type="EMBL" id="JASCZI010181526">
    <property type="protein sequence ID" value="MED6184279.1"/>
    <property type="molecule type" value="Genomic_DNA"/>
</dbReference>
<dbReference type="Proteomes" id="UP001341840">
    <property type="component" value="Unassembled WGS sequence"/>
</dbReference>
<keyword evidence="1" id="KW-0812">Transmembrane</keyword>
<comment type="caution">
    <text evidence="2">The sequence shown here is derived from an EMBL/GenBank/DDBJ whole genome shotgun (WGS) entry which is preliminary data.</text>
</comment>
<keyword evidence="3" id="KW-1185">Reference proteome</keyword>
<gene>
    <name evidence="2" type="ORF">PIB30_045913</name>
</gene>
<keyword evidence="1" id="KW-0472">Membrane</keyword>
<feature type="transmembrane region" description="Helical" evidence="1">
    <location>
        <begin position="49"/>
        <end position="68"/>
    </location>
</feature>
<organism evidence="2 3">
    <name type="scientific">Stylosanthes scabra</name>
    <dbReference type="NCBI Taxonomy" id="79078"/>
    <lineage>
        <taxon>Eukaryota</taxon>
        <taxon>Viridiplantae</taxon>
        <taxon>Streptophyta</taxon>
        <taxon>Embryophyta</taxon>
        <taxon>Tracheophyta</taxon>
        <taxon>Spermatophyta</taxon>
        <taxon>Magnoliopsida</taxon>
        <taxon>eudicotyledons</taxon>
        <taxon>Gunneridae</taxon>
        <taxon>Pentapetalae</taxon>
        <taxon>rosids</taxon>
        <taxon>fabids</taxon>
        <taxon>Fabales</taxon>
        <taxon>Fabaceae</taxon>
        <taxon>Papilionoideae</taxon>
        <taxon>50 kb inversion clade</taxon>
        <taxon>dalbergioids sensu lato</taxon>
        <taxon>Dalbergieae</taxon>
        <taxon>Pterocarpus clade</taxon>
        <taxon>Stylosanthes</taxon>
    </lineage>
</organism>
<evidence type="ECO:0000256" key="1">
    <source>
        <dbReference type="SAM" id="Phobius"/>
    </source>
</evidence>
<evidence type="ECO:0000313" key="3">
    <source>
        <dbReference type="Proteomes" id="UP001341840"/>
    </source>
</evidence>
<sequence length="131" mass="14522">MTLMAAHILASQQMRVEGVFPCFRINAILKEVGFGGMGNCMSDNGRRVIAYYVMVGSLGLGCVSVCFLKRLYSKSNKLIRGPKPKPAKDDDVRNYLAAHNPILFTLESLHARHTSDDFKAAKSQSRNSSQR</sequence>
<accession>A0ABU6WEP6</accession>
<proteinExistence type="predicted"/>
<keyword evidence="1" id="KW-1133">Transmembrane helix</keyword>
<reference evidence="2 3" key="1">
    <citation type="journal article" date="2023" name="Plants (Basel)">
        <title>Bridging the Gap: Combining Genomics and Transcriptomics Approaches to Understand Stylosanthes scabra, an Orphan Legume from the Brazilian Caatinga.</title>
        <authorList>
            <person name="Ferreira-Neto J.R.C."/>
            <person name="da Silva M.D."/>
            <person name="Binneck E."/>
            <person name="de Melo N.F."/>
            <person name="da Silva R.H."/>
            <person name="de Melo A.L.T.M."/>
            <person name="Pandolfi V."/>
            <person name="Bustamante F.O."/>
            <person name="Brasileiro-Vidal A.C."/>
            <person name="Benko-Iseppon A.M."/>
        </authorList>
    </citation>
    <scope>NUCLEOTIDE SEQUENCE [LARGE SCALE GENOMIC DNA]</scope>
    <source>
        <tissue evidence="2">Leaves</tissue>
    </source>
</reference>
<protein>
    <submittedName>
        <fullName evidence="2">Uncharacterized protein</fullName>
    </submittedName>
</protein>
<evidence type="ECO:0000313" key="2">
    <source>
        <dbReference type="EMBL" id="MED6184279.1"/>
    </source>
</evidence>
<name>A0ABU6WEP6_9FABA</name>